<keyword evidence="10" id="KW-0969">Cilium</keyword>
<dbReference type="InterPro" id="IPR001543">
    <property type="entry name" value="FliN-like_C"/>
</dbReference>
<evidence type="ECO:0000256" key="4">
    <source>
        <dbReference type="ARBA" id="ARBA00022475"/>
    </source>
</evidence>
<keyword evidence="4" id="KW-1003">Cell membrane</keyword>
<dbReference type="GO" id="GO:0009425">
    <property type="term" value="C:bacterial-type flagellum basal body"/>
    <property type="evidence" value="ECO:0007669"/>
    <property type="project" value="InterPro"/>
</dbReference>
<dbReference type="GO" id="GO:0003774">
    <property type="term" value="F:cytoskeletal motor activity"/>
    <property type="evidence" value="ECO:0007669"/>
    <property type="project" value="InterPro"/>
</dbReference>
<evidence type="ECO:0000313" key="10">
    <source>
        <dbReference type="EMBL" id="KDA01813.1"/>
    </source>
</evidence>
<gene>
    <name evidence="10" type="ORF">HOC_13614</name>
</gene>
<protein>
    <recommendedName>
        <fullName evidence="3">Flagellar motor switch protein FliN</fullName>
    </recommendedName>
</protein>
<organism evidence="10 11">
    <name type="scientific">Hyphomonas oceanitis SCH89</name>
    <dbReference type="NCBI Taxonomy" id="1280953"/>
    <lineage>
        <taxon>Bacteria</taxon>
        <taxon>Pseudomonadati</taxon>
        <taxon>Pseudomonadota</taxon>
        <taxon>Alphaproteobacteria</taxon>
        <taxon>Hyphomonadales</taxon>
        <taxon>Hyphomonadaceae</taxon>
        <taxon>Hyphomonas</taxon>
    </lineage>
</organism>
<evidence type="ECO:0000256" key="6">
    <source>
        <dbReference type="ARBA" id="ARBA00022779"/>
    </source>
</evidence>
<dbReference type="PANTHER" id="PTHR43484">
    <property type="match status" value="1"/>
</dbReference>
<dbReference type="PRINTS" id="PR00956">
    <property type="entry name" value="FLGMOTORFLIN"/>
</dbReference>
<dbReference type="GO" id="GO:0006935">
    <property type="term" value="P:chemotaxis"/>
    <property type="evidence" value="ECO:0007669"/>
    <property type="project" value="UniProtKB-KW"/>
</dbReference>
<dbReference type="PANTHER" id="PTHR43484:SF1">
    <property type="entry name" value="FLAGELLAR MOTOR SWITCH PROTEIN FLIN"/>
    <property type="match status" value="1"/>
</dbReference>
<dbReference type="GO" id="GO:0005886">
    <property type="term" value="C:plasma membrane"/>
    <property type="evidence" value="ECO:0007669"/>
    <property type="project" value="UniProtKB-SubCell"/>
</dbReference>
<name>A0A059G5S4_9PROT</name>
<dbReference type="Pfam" id="PF01052">
    <property type="entry name" value="FliMN_C"/>
    <property type="match status" value="1"/>
</dbReference>
<dbReference type="InterPro" id="IPR051469">
    <property type="entry name" value="FliN/MopA/SpaO"/>
</dbReference>
<dbReference type="RefSeq" id="WP_051624881.1">
    <property type="nucleotide sequence ID" value="NZ_ARYL01000021.1"/>
</dbReference>
<dbReference type="GO" id="GO:0071973">
    <property type="term" value="P:bacterial-type flagellum-dependent cell motility"/>
    <property type="evidence" value="ECO:0007669"/>
    <property type="project" value="InterPro"/>
</dbReference>
<keyword evidence="10" id="KW-0282">Flagellum</keyword>
<evidence type="ECO:0000256" key="8">
    <source>
        <dbReference type="SAM" id="MobiDB-lite"/>
    </source>
</evidence>
<comment type="subcellular location">
    <subcellularLocation>
        <location evidence="1">Cell membrane</location>
        <topology evidence="1">Peripheral membrane protein</topology>
        <orientation evidence="1">Cytoplasmic side</orientation>
    </subcellularLocation>
</comment>
<proteinExistence type="inferred from homology"/>
<reference evidence="10 11" key="1">
    <citation type="journal article" date="2014" name="Antonie Van Leeuwenhoek">
        <title>Hyphomonas beringensis sp. nov. and Hyphomonas chukchiensis sp. nov., isolated from surface seawater of the Bering Sea and Chukchi Sea.</title>
        <authorList>
            <person name="Li C."/>
            <person name="Lai Q."/>
            <person name="Li G."/>
            <person name="Dong C."/>
            <person name="Wang J."/>
            <person name="Liao Y."/>
            <person name="Shao Z."/>
        </authorList>
    </citation>
    <scope>NUCLEOTIDE SEQUENCE [LARGE SCALE GENOMIC DNA]</scope>
    <source>
        <strain evidence="10 11">SCH89</strain>
    </source>
</reference>
<dbReference type="OrthoDB" id="9790303at2"/>
<feature type="region of interest" description="Disordered" evidence="8">
    <location>
        <begin position="1"/>
        <end position="21"/>
    </location>
</feature>
<keyword evidence="10" id="KW-0966">Cell projection</keyword>
<evidence type="ECO:0000256" key="2">
    <source>
        <dbReference type="ARBA" id="ARBA00009226"/>
    </source>
</evidence>
<dbReference type="Gene3D" id="2.30.330.10">
    <property type="entry name" value="SpoA-like"/>
    <property type="match status" value="1"/>
</dbReference>
<keyword evidence="11" id="KW-1185">Reference proteome</keyword>
<dbReference type="PATRIC" id="fig|1280953.3.peg.2738"/>
<feature type="domain" description="Flagellar motor switch protein FliN-like C-terminal" evidence="9">
    <location>
        <begin position="27"/>
        <end position="96"/>
    </location>
</feature>
<keyword evidence="6" id="KW-0283">Flagellar rotation</keyword>
<accession>A0A059G5S4</accession>
<evidence type="ECO:0000256" key="1">
    <source>
        <dbReference type="ARBA" id="ARBA00004413"/>
    </source>
</evidence>
<dbReference type="Proteomes" id="UP000024942">
    <property type="component" value="Unassembled WGS sequence"/>
</dbReference>
<comment type="caution">
    <text evidence="10">The sequence shown here is derived from an EMBL/GenBank/DDBJ whole genome shotgun (WGS) entry which is preliminary data.</text>
</comment>
<evidence type="ECO:0000259" key="9">
    <source>
        <dbReference type="Pfam" id="PF01052"/>
    </source>
</evidence>
<dbReference type="InterPro" id="IPR001172">
    <property type="entry name" value="FliN_T3SS_HrcQb"/>
</dbReference>
<evidence type="ECO:0000256" key="7">
    <source>
        <dbReference type="ARBA" id="ARBA00023136"/>
    </source>
</evidence>
<dbReference type="STRING" id="1280953.HOC_13614"/>
<sequence length="105" mass="11518">MANPEEIQQPDTDRRETTTANKYRRSIFNVPVTVTVSIGQARLSVSEILELRPESVVPLTSRIDDPVNITIENKLIARGELVETEDGSLGVKITEISEQAGDAIA</sequence>
<dbReference type="InterPro" id="IPR036429">
    <property type="entry name" value="SpoA-like_sf"/>
</dbReference>
<evidence type="ECO:0000256" key="5">
    <source>
        <dbReference type="ARBA" id="ARBA00022500"/>
    </source>
</evidence>
<evidence type="ECO:0000256" key="3">
    <source>
        <dbReference type="ARBA" id="ARBA00021897"/>
    </source>
</evidence>
<dbReference type="AlphaFoldDB" id="A0A059G5S4"/>
<dbReference type="EMBL" id="ARYL01000021">
    <property type="protein sequence ID" value="KDA01813.1"/>
    <property type="molecule type" value="Genomic_DNA"/>
</dbReference>
<dbReference type="eggNOG" id="COG1886">
    <property type="taxonomic scope" value="Bacteria"/>
</dbReference>
<keyword evidence="5" id="KW-0145">Chemotaxis</keyword>
<dbReference type="SUPFAM" id="SSF101801">
    <property type="entry name" value="Surface presentation of antigens (SPOA)"/>
    <property type="match status" value="1"/>
</dbReference>
<comment type="similarity">
    <text evidence="2">Belongs to the FliN/MopA/SpaO family.</text>
</comment>
<keyword evidence="7" id="KW-0472">Membrane</keyword>
<evidence type="ECO:0000313" key="11">
    <source>
        <dbReference type="Proteomes" id="UP000024942"/>
    </source>
</evidence>